<evidence type="ECO:0000256" key="6">
    <source>
        <dbReference type="ARBA" id="ARBA00022989"/>
    </source>
</evidence>
<reference evidence="10 11" key="1">
    <citation type="journal article" date="2019" name="Front. Microbiol.">
        <title>Thermoanaerosceptrum fracticalcis gen. nov. sp. nov., a Novel Fumarate-Fermenting Microorganism From a Deep Fractured Carbonate Aquifer of the US Great Basin.</title>
        <authorList>
            <person name="Hamilton-Brehm S.D."/>
            <person name="Stewart L.E."/>
            <person name="Zavarin M."/>
            <person name="Caldwell M."/>
            <person name="Lawson P.A."/>
            <person name="Onstott T.C."/>
            <person name="Grzymski J."/>
            <person name="Neveux I."/>
            <person name="Lollar B.S."/>
            <person name="Russell C.E."/>
            <person name="Moser D.P."/>
        </authorList>
    </citation>
    <scope>NUCLEOTIDE SEQUENCE [LARGE SCALE GENOMIC DNA]</scope>
    <source>
        <strain evidence="10 11">DRI-13</strain>
    </source>
</reference>
<dbReference type="GO" id="GO:0005886">
    <property type="term" value="C:plasma membrane"/>
    <property type="evidence" value="ECO:0007669"/>
    <property type="project" value="UniProtKB-SubCell"/>
</dbReference>
<sequence length="187" mass="19883">MSTKQMVRLALLAGFGVLLMYAVAFPLPFFPEFLTYDPGDIPALIAAFAVGPWAGVLVQLLKNVITFLIGGSKAGIIGVTANFIAGGTMALVAGLVYSLKKTRGMAVIGLLAGVVTTTLVMGAVNYFWLLPLWGVPANQVLPMLTGAVLPFNAVKFSLSSVVTFALYKKVKSIIEVEKYDPVVENKQ</sequence>
<dbReference type="InterPro" id="IPR025720">
    <property type="entry name" value="RibU"/>
</dbReference>
<dbReference type="PANTHER" id="PTHR38438">
    <property type="entry name" value="RIBOFLAVIN TRANSPORTER RIBU"/>
    <property type="match status" value="1"/>
</dbReference>
<dbReference type="EMBL" id="CP045798">
    <property type="protein sequence ID" value="QNB46083.1"/>
    <property type="molecule type" value="Genomic_DNA"/>
</dbReference>
<dbReference type="Proteomes" id="UP000515847">
    <property type="component" value="Chromosome"/>
</dbReference>
<dbReference type="InterPro" id="IPR024529">
    <property type="entry name" value="ECF_trnsprt_substrate-spec"/>
</dbReference>
<evidence type="ECO:0000256" key="1">
    <source>
        <dbReference type="ARBA" id="ARBA00004651"/>
    </source>
</evidence>
<dbReference type="RefSeq" id="WP_034422331.1">
    <property type="nucleotide sequence ID" value="NZ_CP045798.1"/>
</dbReference>
<dbReference type="Pfam" id="PF12822">
    <property type="entry name" value="ECF_trnsprt"/>
    <property type="match status" value="1"/>
</dbReference>
<dbReference type="GO" id="GO:0032217">
    <property type="term" value="F:riboflavin transmembrane transporter activity"/>
    <property type="evidence" value="ECO:0007669"/>
    <property type="project" value="UniProtKB-UniRule"/>
</dbReference>
<evidence type="ECO:0000256" key="2">
    <source>
        <dbReference type="ARBA" id="ARBA00005540"/>
    </source>
</evidence>
<feature type="transmembrane region" description="Helical" evidence="9">
    <location>
        <begin position="148"/>
        <end position="167"/>
    </location>
</feature>
<dbReference type="AlphaFoldDB" id="A0A7G6E1X9"/>
<evidence type="ECO:0000313" key="11">
    <source>
        <dbReference type="Proteomes" id="UP000515847"/>
    </source>
</evidence>
<gene>
    <name evidence="10" type="ORF">BR63_07005</name>
</gene>
<evidence type="ECO:0000256" key="9">
    <source>
        <dbReference type="SAM" id="Phobius"/>
    </source>
</evidence>
<evidence type="ECO:0000256" key="8">
    <source>
        <dbReference type="PIRNR" id="PIRNR037778"/>
    </source>
</evidence>
<comment type="function">
    <text evidence="8">Probably a riboflavin-binding protein that interacts with the energy-coupling factor (ECF) ABC-transporter complex.</text>
</comment>
<keyword evidence="11" id="KW-1185">Reference proteome</keyword>
<evidence type="ECO:0000256" key="7">
    <source>
        <dbReference type="ARBA" id="ARBA00023136"/>
    </source>
</evidence>
<evidence type="ECO:0000256" key="4">
    <source>
        <dbReference type="ARBA" id="ARBA00022475"/>
    </source>
</evidence>
<evidence type="ECO:0000256" key="5">
    <source>
        <dbReference type="ARBA" id="ARBA00022692"/>
    </source>
</evidence>
<dbReference type="PANTHER" id="PTHR38438:SF1">
    <property type="entry name" value="RIBOFLAVIN TRANSPORTER RIBU"/>
    <property type="match status" value="1"/>
</dbReference>
<dbReference type="Gene3D" id="1.10.1760.20">
    <property type="match status" value="1"/>
</dbReference>
<keyword evidence="4 8" id="KW-1003">Cell membrane</keyword>
<keyword evidence="5 9" id="KW-0812">Transmembrane</keyword>
<feature type="transmembrane region" description="Helical" evidence="9">
    <location>
        <begin position="76"/>
        <end position="99"/>
    </location>
</feature>
<feature type="transmembrane region" description="Helical" evidence="9">
    <location>
        <begin position="106"/>
        <end position="128"/>
    </location>
</feature>
<protein>
    <recommendedName>
        <fullName evidence="8">Riboflavin transporter</fullName>
    </recommendedName>
</protein>
<dbReference type="PIRSF" id="PIRSF037778">
    <property type="entry name" value="UCP037778_transp_RibU"/>
    <property type="match status" value="1"/>
</dbReference>
<name>A0A7G6E1X9_THEFR</name>
<keyword evidence="3 8" id="KW-0813">Transport</keyword>
<comment type="similarity">
    <text evidence="2 8">Belongs to the prokaryotic riboflavin transporter (P-RFT) (TC 2.A.87) family.</text>
</comment>
<comment type="subcellular location">
    <subcellularLocation>
        <location evidence="1">Cell membrane</location>
        <topology evidence="1">Multi-pass membrane protein</topology>
    </subcellularLocation>
</comment>
<proteinExistence type="inferred from homology"/>
<keyword evidence="6 9" id="KW-1133">Transmembrane helix</keyword>
<dbReference type="OrthoDB" id="9809216at2"/>
<organism evidence="10 11">
    <name type="scientific">Thermanaerosceptrum fracticalcis</name>
    <dbReference type="NCBI Taxonomy" id="1712410"/>
    <lineage>
        <taxon>Bacteria</taxon>
        <taxon>Bacillati</taxon>
        <taxon>Bacillota</taxon>
        <taxon>Clostridia</taxon>
        <taxon>Eubacteriales</taxon>
        <taxon>Peptococcaceae</taxon>
        <taxon>Thermanaerosceptrum</taxon>
    </lineage>
</organism>
<keyword evidence="7 8" id="KW-0472">Membrane</keyword>
<dbReference type="KEGG" id="tfr:BR63_07005"/>
<evidence type="ECO:0000256" key="3">
    <source>
        <dbReference type="ARBA" id="ARBA00022448"/>
    </source>
</evidence>
<evidence type="ECO:0000313" key="10">
    <source>
        <dbReference type="EMBL" id="QNB46083.1"/>
    </source>
</evidence>
<accession>A0A7G6E1X9</accession>